<gene>
    <name evidence="7" type="ORF">RirG_051430</name>
</gene>
<dbReference type="PANTHER" id="PTHR44329">
    <property type="entry name" value="SERINE/THREONINE-PROTEIN KINASE TNNI3K-RELATED"/>
    <property type="match status" value="1"/>
</dbReference>
<evidence type="ECO:0000256" key="2">
    <source>
        <dbReference type="ARBA" id="ARBA00022741"/>
    </source>
</evidence>
<dbReference type="GO" id="GO:0005524">
    <property type="term" value="F:ATP binding"/>
    <property type="evidence" value="ECO:0007669"/>
    <property type="project" value="UniProtKB-UniRule"/>
</dbReference>
<dbReference type="Gene3D" id="1.25.40.10">
    <property type="entry name" value="Tetratricopeptide repeat domain"/>
    <property type="match status" value="1"/>
</dbReference>
<dbReference type="InterPro" id="IPR006597">
    <property type="entry name" value="Sel1-like"/>
</dbReference>
<dbReference type="InterPro" id="IPR011009">
    <property type="entry name" value="Kinase-like_dom_sf"/>
</dbReference>
<keyword evidence="3" id="KW-0418">Kinase</keyword>
<dbReference type="HOGENOM" id="CLU_000288_7_12_1"/>
<evidence type="ECO:0000256" key="4">
    <source>
        <dbReference type="ARBA" id="ARBA00022840"/>
    </source>
</evidence>
<protein>
    <submittedName>
        <fullName evidence="7">Tpk3p</fullName>
    </submittedName>
</protein>
<dbReference type="PROSITE" id="PS00107">
    <property type="entry name" value="PROTEIN_KINASE_ATP"/>
    <property type="match status" value="1"/>
</dbReference>
<proteinExistence type="predicted"/>
<dbReference type="EMBL" id="JEMT01012924">
    <property type="protein sequence ID" value="EXX74398.1"/>
    <property type="molecule type" value="Genomic_DNA"/>
</dbReference>
<dbReference type="PANTHER" id="PTHR44329:SF288">
    <property type="entry name" value="MITOGEN-ACTIVATED PROTEIN KINASE KINASE KINASE 20"/>
    <property type="match status" value="1"/>
</dbReference>
<evidence type="ECO:0000313" key="8">
    <source>
        <dbReference type="Proteomes" id="UP000022910"/>
    </source>
</evidence>
<dbReference type="InterPro" id="IPR017441">
    <property type="entry name" value="Protein_kinase_ATP_BS"/>
</dbReference>
<dbReference type="InterPro" id="IPR001245">
    <property type="entry name" value="Ser-Thr/Tyr_kinase_cat_dom"/>
</dbReference>
<evidence type="ECO:0000256" key="1">
    <source>
        <dbReference type="ARBA" id="ARBA00022679"/>
    </source>
</evidence>
<dbReference type="GO" id="GO:0004674">
    <property type="term" value="F:protein serine/threonine kinase activity"/>
    <property type="evidence" value="ECO:0007669"/>
    <property type="project" value="TreeGrafter"/>
</dbReference>
<dbReference type="Pfam" id="PF07714">
    <property type="entry name" value="PK_Tyr_Ser-Thr"/>
    <property type="match status" value="1"/>
</dbReference>
<evidence type="ECO:0000256" key="5">
    <source>
        <dbReference type="PROSITE-ProRule" id="PRU10141"/>
    </source>
</evidence>
<dbReference type="InterPro" id="IPR000719">
    <property type="entry name" value="Prot_kinase_dom"/>
</dbReference>
<dbReference type="Proteomes" id="UP000022910">
    <property type="component" value="Unassembled WGS sequence"/>
</dbReference>
<comment type="caution">
    <text evidence="7">The sequence shown here is derived from an EMBL/GenBank/DDBJ whole genome shotgun (WGS) entry which is preliminary data.</text>
</comment>
<sequence>MSKETKETDPKESNYYIDWLEKSIANEYLNYFEYSEFKNSELIGSGSHGSVFRANRKNAGNFFALKTFKNYDNTMLKELVNEIKLQKRVDFHENIIRFYGITKVETDKYSLVLEYAENGTLKTYLSNHFNELNWVDKYQLAFQLANAVECLHDCNIIHRDLHGDNILIHQKMIKLTDFGLSKKISEASSNTSKILGVIPFIDPKKLYEQGYKLNKKSDVYSIGVLMWQISSGHQPFSDYDYDVSLSLSIVNGKREKIIDNTPIEYSNLYTECWNNDPDERPNIQNVVSILYEIIFLKQEDITNTVNVNNEKENNQLEKCETTSKSIETMDLNNELISYTGLNISCENNLSSTSIQTDISKISYGSTFDKTNNIIVQKLIKVINRKHDKESINFQDFQQFINQQILELNQSSDNLVRWLTNQVNPQYIYLLGLLYYYNIGTEENSTKAFKLFLKASEDNYLTAQVYLGKCYYDGFGIENSENLAFDWYRKSAENDSIIGQFYLGKCYEHGIGTAKDIIKSVHWYKKAAKSGNTSAKLCLADCYRFGKGVEKNEIKAFKYYEILAKQEISDA</sequence>
<dbReference type="Pfam" id="PF08238">
    <property type="entry name" value="Sel1"/>
    <property type="match status" value="4"/>
</dbReference>
<keyword evidence="1" id="KW-0808">Transferase</keyword>
<reference evidence="7 8" key="1">
    <citation type="submission" date="2014-02" db="EMBL/GenBank/DDBJ databases">
        <title>Single nucleus genome sequencing reveals high similarity among nuclei of an endomycorrhizal fungus.</title>
        <authorList>
            <person name="Lin K."/>
            <person name="Geurts R."/>
            <person name="Zhang Z."/>
            <person name="Limpens E."/>
            <person name="Saunders D.G."/>
            <person name="Mu D."/>
            <person name="Pang E."/>
            <person name="Cao H."/>
            <person name="Cha H."/>
            <person name="Lin T."/>
            <person name="Zhou Q."/>
            <person name="Shang Y."/>
            <person name="Li Y."/>
            <person name="Ivanov S."/>
            <person name="Sharma T."/>
            <person name="Velzen R.V."/>
            <person name="Ruijter N.D."/>
            <person name="Aanen D.K."/>
            <person name="Win J."/>
            <person name="Kamoun S."/>
            <person name="Bisseling T."/>
            <person name="Huang S."/>
        </authorList>
    </citation>
    <scope>NUCLEOTIDE SEQUENCE [LARGE SCALE GENOMIC DNA]</scope>
    <source>
        <strain evidence="8">DAOM197198w</strain>
    </source>
</reference>
<dbReference type="SMART" id="SM00671">
    <property type="entry name" value="SEL1"/>
    <property type="match status" value="4"/>
</dbReference>
<keyword evidence="4 5" id="KW-0067">ATP-binding</keyword>
<dbReference type="AlphaFoldDB" id="A0A015N5F2"/>
<dbReference type="PROSITE" id="PS50011">
    <property type="entry name" value="PROTEIN_KINASE_DOM"/>
    <property type="match status" value="1"/>
</dbReference>
<dbReference type="InterPro" id="IPR011990">
    <property type="entry name" value="TPR-like_helical_dom_sf"/>
</dbReference>
<feature type="domain" description="Protein kinase" evidence="6">
    <location>
        <begin position="37"/>
        <end position="294"/>
    </location>
</feature>
<keyword evidence="2 5" id="KW-0547">Nucleotide-binding</keyword>
<dbReference type="SUPFAM" id="SSF81901">
    <property type="entry name" value="HCP-like"/>
    <property type="match status" value="1"/>
</dbReference>
<dbReference type="Gene3D" id="1.10.510.10">
    <property type="entry name" value="Transferase(Phosphotransferase) domain 1"/>
    <property type="match status" value="1"/>
</dbReference>
<dbReference type="PRINTS" id="PR00109">
    <property type="entry name" value="TYRKINASE"/>
</dbReference>
<dbReference type="SUPFAM" id="SSF56112">
    <property type="entry name" value="Protein kinase-like (PK-like)"/>
    <property type="match status" value="1"/>
</dbReference>
<dbReference type="InterPro" id="IPR051681">
    <property type="entry name" value="Ser/Thr_Kinases-Pseudokinases"/>
</dbReference>
<feature type="binding site" evidence="5">
    <location>
        <position position="66"/>
    </location>
    <ligand>
        <name>ATP</name>
        <dbReference type="ChEBI" id="CHEBI:30616"/>
    </ligand>
</feature>
<evidence type="ECO:0000259" key="6">
    <source>
        <dbReference type="PROSITE" id="PS50011"/>
    </source>
</evidence>
<evidence type="ECO:0000256" key="3">
    <source>
        <dbReference type="ARBA" id="ARBA00022777"/>
    </source>
</evidence>
<accession>A0A015N5F2</accession>
<evidence type="ECO:0000313" key="7">
    <source>
        <dbReference type="EMBL" id="EXX74398.1"/>
    </source>
</evidence>
<organism evidence="7 8">
    <name type="scientific">Rhizophagus irregularis (strain DAOM 197198w)</name>
    <name type="common">Glomus intraradices</name>
    <dbReference type="NCBI Taxonomy" id="1432141"/>
    <lineage>
        <taxon>Eukaryota</taxon>
        <taxon>Fungi</taxon>
        <taxon>Fungi incertae sedis</taxon>
        <taxon>Mucoromycota</taxon>
        <taxon>Glomeromycotina</taxon>
        <taxon>Glomeromycetes</taxon>
        <taxon>Glomerales</taxon>
        <taxon>Glomeraceae</taxon>
        <taxon>Rhizophagus</taxon>
    </lineage>
</organism>
<name>A0A015N5F2_RHIIW</name>
<keyword evidence="8" id="KW-1185">Reference proteome</keyword>